<evidence type="ECO:0000256" key="5">
    <source>
        <dbReference type="ARBA" id="ARBA00023136"/>
    </source>
</evidence>
<dbReference type="OrthoDB" id="9808136at2"/>
<evidence type="ECO:0000256" key="3">
    <source>
        <dbReference type="ARBA" id="ARBA00022692"/>
    </source>
</evidence>
<sequence>MNPVNYVRTLYTRHPAQVLIVVSELALIAIFSLLSPYFLDLGNISALLLDASVYILLALGLTFVIATGGIDLTPGFGLAFTGVITALVMTKAGGPMWVAITAGVIAGILAGLALGIVNGFLVAKLNMQPMVATLAMMLVAWGAALSLTGTSSVPLNDYRPFLELGNGETFGLTNAIYLCIIAAIFAHFLLKHTLIGRYALAMGSNEEATRLSGVDVQKWKWRVYALAGVFTGLAGVLMASRLASGKPDVGQSYEMYAIAAAVLGGASLRGGKASVFGSVVGAILIATIRNGAVHMGVSDQNQKILLGVVVLIAVYLDVRRRPAKEIA</sequence>
<dbReference type="Pfam" id="PF02653">
    <property type="entry name" value="BPD_transp_2"/>
    <property type="match status" value="1"/>
</dbReference>
<reference evidence="7 8" key="1">
    <citation type="submission" date="2018-12" db="EMBL/GenBank/DDBJ databases">
        <authorList>
            <consortium name="Pathogen Informatics"/>
        </authorList>
    </citation>
    <scope>NUCLEOTIDE SEQUENCE [LARGE SCALE GENOMIC DNA]</scope>
    <source>
        <strain evidence="7 8">NCTC13354</strain>
    </source>
</reference>
<dbReference type="InterPro" id="IPR001851">
    <property type="entry name" value="ABC_transp_permease"/>
</dbReference>
<feature type="transmembrane region" description="Helical" evidence="6">
    <location>
        <begin position="134"/>
        <end position="155"/>
    </location>
</feature>
<feature type="transmembrane region" description="Helical" evidence="6">
    <location>
        <begin position="96"/>
        <end position="122"/>
    </location>
</feature>
<keyword evidence="8" id="KW-1185">Reference proteome</keyword>
<organism evidence="7 8">
    <name type="scientific">Trueperella bialowiezensis</name>
    <dbReference type="NCBI Taxonomy" id="312285"/>
    <lineage>
        <taxon>Bacteria</taxon>
        <taxon>Bacillati</taxon>
        <taxon>Actinomycetota</taxon>
        <taxon>Actinomycetes</taxon>
        <taxon>Actinomycetales</taxon>
        <taxon>Actinomycetaceae</taxon>
        <taxon>Trueperella</taxon>
    </lineage>
</organism>
<feature type="transmembrane region" description="Helical" evidence="6">
    <location>
        <begin position="44"/>
        <end position="65"/>
    </location>
</feature>
<name>A0A448PEQ6_9ACTO</name>
<evidence type="ECO:0000256" key="1">
    <source>
        <dbReference type="ARBA" id="ARBA00004651"/>
    </source>
</evidence>
<dbReference type="Proteomes" id="UP000269542">
    <property type="component" value="Chromosome"/>
</dbReference>
<feature type="transmembrane region" description="Helical" evidence="6">
    <location>
        <begin position="175"/>
        <end position="200"/>
    </location>
</feature>
<feature type="transmembrane region" description="Helical" evidence="6">
    <location>
        <begin position="275"/>
        <end position="295"/>
    </location>
</feature>
<evidence type="ECO:0000313" key="7">
    <source>
        <dbReference type="EMBL" id="VEI13425.1"/>
    </source>
</evidence>
<evidence type="ECO:0000256" key="4">
    <source>
        <dbReference type="ARBA" id="ARBA00022989"/>
    </source>
</evidence>
<evidence type="ECO:0000256" key="2">
    <source>
        <dbReference type="ARBA" id="ARBA00022475"/>
    </source>
</evidence>
<feature type="transmembrane region" description="Helical" evidence="6">
    <location>
        <begin position="18"/>
        <end position="38"/>
    </location>
</feature>
<comment type="subcellular location">
    <subcellularLocation>
        <location evidence="1">Cell membrane</location>
        <topology evidence="1">Multi-pass membrane protein</topology>
    </subcellularLocation>
</comment>
<dbReference type="PANTHER" id="PTHR32196:SF72">
    <property type="entry name" value="RIBOSE IMPORT PERMEASE PROTEIN RBSC"/>
    <property type="match status" value="1"/>
</dbReference>
<keyword evidence="3 6" id="KW-0812">Transmembrane</keyword>
<feature type="transmembrane region" description="Helical" evidence="6">
    <location>
        <begin position="72"/>
        <end position="90"/>
    </location>
</feature>
<gene>
    <name evidence="7" type="primary">rbsC</name>
    <name evidence="7" type="ORF">NCTC13354_01140</name>
</gene>
<dbReference type="RefSeq" id="WP_126416539.1">
    <property type="nucleotide sequence ID" value="NZ_LR134476.1"/>
</dbReference>
<keyword evidence="5 6" id="KW-0472">Membrane</keyword>
<feature type="transmembrane region" description="Helical" evidence="6">
    <location>
        <begin position="221"/>
        <end position="239"/>
    </location>
</feature>
<keyword evidence="2" id="KW-1003">Cell membrane</keyword>
<protein>
    <submittedName>
        <fullName evidence="7">Ribose transport system permease protein rbsC</fullName>
    </submittedName>
</protein>
<dbReference type="EMBL" id="LR134476">
    <property type="protein sequence ID" value="VEI13425.1"/>
    <property type="molecule type" value="Genomic_DNA"/>
</dbReference>
<keyword evidence="4 6" id="KW-1133">Transmembrane helix</keyword>
<dbReference type="KEGG" id="tbw:NCTC13354_01140"/>
<proteinExistence type="predicted"/>
<evidence type="ECO:0000256" key="6">
    <source>
        <dbReference type="SAM" id="Phobius"/>
    </source>
</evidence>
<dbReference type="AlphaFoldDB" id="A0A448PEQ6"/>
<dbReference type="GO" id="GO:0022857">
    <property type="term" value="F:transmembrane transporter activity"/>
    <property type="evidence" value="ECO:0007669"/>
    <property type="project" value="InterPro"/>
</dbReference>
<dbReference type="PANTHER" id="PTHR32196">
    <property type="entry name" value="ABC TRANSPORTER PERMEASE PROTEIN YPHD-RELATED-RELATED"/>
    <property type="match status" value="1"/>
</dbReference>
<dbReference type="GO" id="GO:0005886">
    <property type="term" value="C:plasma membrane"/>
    <property type="evidence" value="ECO:0007669"/>
    <property type="project" value="UniProtKB-SubCell"/>
</dbReference>
<accession>A0A448PEQ6</accession>
<evidence type="ECO:0000313" key="8">
    <source>
        <dbReference type="Proteomes" id="UP000269542"/>
    </source>
</evidence>
<dbReference type="CDD" id="cd06579">
    <property type="entry name" value="TM_PBP1_transp_AraH_like"/>
    <property type="match status" value="1"/>
</dbReference>